<keyword evidence="2" id="KW-1185">Reference proteome</keyword>
<gene>
    <name evidence="1" type="ORF">B0H17DRAFT_884349</name>
</gene>
<reference evidence="1" key="1">
    <citation type="submission" date="2023-03" db="EMBL/GenBank/DDBJ databases">
        <title>Massive genome expansion in bonnet fungi (Mycena s.s.) driven by repeated elements and novel gene families across ecological guilds.</title>
        <authorList>
            <consortium name="Lawrence Berkeley National Laboratory"/>
            <person name="Harder C.B."/>
            <person name="Miyauchi S."/>
            <person name="Viragh M."/>
            <person name="Kuo A."/>
            <person name="Thoen E."/>
            <person name="Andreopoulos B."/>
            <person name="Lu D."/>
            <person name="Skrede I."/>
            <person name="Drula E."/>
            <person name="Henrissat B."/>
            <person name="Morin E."/>
            <person name="Kohler A."/>
            <person name="Barry K."/>
            <person name="LaButti K."/>
            <person name="Morin E."/>
            <person name="Salamov A."/>
            <person name="Lipzen A."/>
            <person name="Mereny Z."/>
            <person name="Hegedus B."/>
            <person name="Baldrian P."/>
            <person name="Stursova M."/>
            <person name="Weitz H."/>
            <person name="Taylor A."/>
            <person name="Grigoriev I.V."/>
            <person name="Nagy L.G."/>
            <person name="Martin F."/>
            <person name="Kauserud H."/>
        </authorList>
    </citation>
    <scope>NUCLEOTIDE SEQUENCE</scope>
    <source>
        <strain evidence="1">CBHHK067</strain>
    </source>
</reference>
<dbReference type="Proteomes" id="UP001221757">
    <property type="component" value="Unassembled WGS sequence"/>
</dbReference>
<feature type="non-terminal residue" evidence="1">
    <location>
        <position position="1"/>
    </location>
</feature>
<sequence>LKCERGIQEKDPASNQETKNRWLKLMNNRLELDCLATNEVKYGRKSIEKGLVKKTWRKVL</sequence>
<evidence type="ECO:0000313" key="2">
    <source>
        <dbReference type="Proteomes" id="UP001221757"/>
    </source>
</evidence>
<dbReference type="EMBL" id="JARKIE010000022">
    <property type="protein sequence ID" value="KAJ7699538.1"/>
    <property type="molecule type" value="Genomic_DNA"/>
</dbReference>
<feature type="non-terminal residue" evidence="1">
    <location>
        <position position="60"/>
    </location>
</feature>
<dbReference type="AlphaFoldDB" id="A0AAD7GQ99"/>
<accession>A0AAD7GQ99</accession>
<proteinExistence type="predicted"/>
<evidence type="ECO:0000313" key="1">
    <source>
        <dbReference type="EMBL" id="KAJ7699538.1"/>
    </source>
</evidence>
<organism evidence="1 2">
    <name type="scientific">Mycena rosella</name>
    <name type="common">Pink bonnet</name>
    <name type="synonym">Agaricus rosellus</name>
    <dbReference type="NCBI Taxonomy" id="1033263"/>
    <lineage>
        <taxon>Eukaryota</taxon>
        <taxon>Fungi</taxon>
        <taxon>Dikarya</taxon>
        <taxon>Basidiomycota</taxon>
        <taxon>Agaricomycotina</taxon>
        <taxon>Agaricomycetes</taxon>
        <taxon>Agaricomycetidae</taxon>
        <taxon>Agaricales</taxon>
        <taxon>Marasmiineae</taxon>
        <taxon>Mycenaceae</taxon>
        <taxon>Mycena</taxon>
    </lineage>
</organism>
<protein>
    <submittedName>
        <fullName evidence="1">Uncharacterized protein</fullName>
    </submittedName>
</protein>
<comment type="caution">
    <text evidence="1">The sequence shown here is derived from an EMBL/GenBank/DDBJ whole genome shotgun (WGS) entry which is preliminary data.</text>
</comment>
<name>A0AAD7GQ99_MYCRO</name>